<dbReference type="PATRIC" id="fig|1227456.3.peg.2319"/>
<comment type="caution">
    <text evidence="3">The sequence shown here is derived from an EMBL/GenBank/DDBJ whole genome shotgun (WGS) entry which is preliminary data.</text>
</comment>
<organism evidence="3 4">
    <name type="scientific">Halococcus salifodinae DSM 8989</name>
    <dbReference type="NCBI Taxonomy" id="1227456"/>
    <lineage>
        <taxon>Archaea</taxon>
        <taxon>Methanobacteriati</taxon>
        <taxon>Methanobacteriota</taxon>
        <taxon>Stenosarchaea group</taxon>
        <taxon>Halobacteria</taxon>
        <taxon>Halobacteriales</taxon>
        <taxon>Halococcaceae</taxon>
        <taxon>Halococcus</taxon>
    </lineage>
</organism>
<reference evidence="3 4" key="1">
    <citation type="journal article" date="2014" name="PLoS Genet.">
        <title>Phylogenetically driven sequencing of extremely halophilic archaea reveals strategies for static and dynamic osmo-response.</title>
        <authorList>
            <person name="Becker E.A."/>
            <person name="Seitzer P.M."/>
            <person name="Tritt A."/>
            <person name="Larsen D."/>
            <person name="Krusor M."/>
            <person name="Yao A.I."/>
            <person name="Wu D."/>
            <person name="Madern D."/>
            <person name="Eisen J.A."/>
            <person name="Darling A.E."/>
            <person name="Facciotti M.T."/>
        </authorList>
    </citation>
    <scope>NUCLEOTIDE SEQUENCE [LARGE SCALE GENOMIC DNA]</scope>
    <source>
        <strain evidence="3 4">DSM 8989</strain>
    </source>
</reference>
<dbReference type="EMBL" id="AOME01000054">
    <property type="protein sequence ID" value="EMA52700.1"/>
    <property type="molecule type" value="Genomic_DNA"/>
</dbReference>
<keyword evidence="4" id="KW-1185">Reference proteome</keyword>
<dbReference type="AlphaFoldDB" id="M0N7Q0"/>
<accession>M0N7Q0</accession>
<gene>
    <name evidence="3" type="ORF">C450_11403</name>
</gene>
<feature type="transmembrane region" description="Helical" evidence="2">
    <location>
        <begin position="20"/>
        <end position="45"/>
    </location>
</feature>
<proteinExistence type="predicted"/>
<name>M0N7Q0_9EURY</name>
<feature type="region of interest" description="Disordered" evidence="1">
    <location>
        <begin position="56"/>
        <end position="80"/>
    </location>
</feature>
<protein>
    <submittedName>
        <fullName evidence="3">Uncharacterized protein</fullName>
    </submittedName>
</protein>
<sequence>MVHIVMQVFSVAVTVAVLGQATWAVTAAATLVLVLLLVAFGGVVYQSVTGDGISWPDEASDDMDDEDVERGRGDDEWDYY</sequence>
<dbReference type="Proteomes" id="UP000011625">
    <property type="component" value="Unassembled WGS sequence"/>
</dbReference>
<keyword evidence="2" id="KW-0812">Transmembrane</keyword>
<keyword evidence="2" id="KW-1133">Transmembrane helix</keyword>
<evidence type="ECO:0000313" key="4">
    <source>
        <dbReference type="Proteomes" id="UP000011625"/>
    </source>
</evidence>
<evidence type="ECO:0000256" key="1">
    <source>
        <dbReference type="SAM" id="MobiDB-lite"/>
    </source>
</evidence>
<keyword evidence="2" id="KW-0472">Membrane</keyword>
<dbReference type="RefSeq" id="WP_005043461.1">
    <property type="nucleotide sequence ID" value="NZ_AOME01000054.1"/>
</dbReference>
<evidence type="ECO:0000256" key="2">
    <source>
        <dbReference type="SAM" id="Phobius"/>
    </source>
</evidence>
<evidence type="ECO:0000313" key="3">
    <source>
        <dbReference type="EMBL" id="EMA52700.1"/>
    </source>
</evidence>
<feature type="compositionally biased region" description="Acidic residues" evidence="1">
    <location>
        <begin position="58"/>
        <end position="68"/>
    </location>
</feature>